<dbReference type="Pfam" id="PF17032">
    <property type="entry name" value="Zn_ribbon_15"/>
    <property type="match status" value="1"/>
</dbReference>
<dbReference type="Proteomes" id="UP001501266">
    <property type="component" value="Unassembled WGS sequence"/>
</dbReference>
<organism evidence="2 3">
    <name type="scientific">Agrococcus citreus</name>
    <dbReference type="NCBI Taxonomy" id="84643"/>
    <lineage>
        <taxon>Bacteria</taxon>
        <taxon>Bacillati</taxon>
        <taxon>Actinomycetota</taxon>
        <taxon>Actinomycetes</taxon>
        <taxon>Micrococcales</taxon>
        <taxon>Microbacteriaceae</taxon>
        <taxon>Agrococcus</taxon>
    </lineage>
</organism>
<dbReference type="RefSeq" id="WP_343916721.1">
    <property type="nucleotide sequence ID" value="NZ_BAAAKK010000001.1"/>
</dbReference>
<protein>
    <recommendedName>
        <fullName evidence="1">Zinc-ribbon 15 domain-containing protein</fullName>
    </recommendedName>
</protein>
<sequence length="67" mass="7530">MFFIFGFGSKQHDLGAGQTRTCARCGNTTVWNRIRTAKQFTLFFIPLARWGREELEVCSICGNAVAV</sequence>
<evidence type="ECO:0000313" key="2">
    <source>
        <dbReference type="EMBL" id="GAA1418173.1"/>
    </source>
</evidence>
<evidence type="ECO:0000313" key="3">
    <source>
        <dbReference type="Proteomes" id="UP001501266"/>
    </source>
</evidence>
<proteinExistence type="predicted"/>
<feature type="domain" description="Zinc-ribbon 15" evidence="1">
    <location>
        <begin position="21"/>
        <end position="65"/>
    </location>
</feature>
<name>A0ABN1YMQ7_9MICO</name>
<dbReference type="InterPro" id="IPR031493">
    <property type="entry name" value="Zinc_ribbon_15"/>
</dbReference>
<comment type="caution">
    <text evidence="2">The sequence shown here is derived from an EMBL/GenBank/DDBJ whole genome shotgun (WGS) entry which is preliminary data.</text>
</comment>
<gene>
    <name evidence="2" type="ORF">GCM10009640_03520</name>
</gene>
<dbReference type="EMBL" id="BAAAKK010000001">
    <property type="protein sequence ID" value="GAA1418173.1"/>
    <property type="molecule type" value="Genomic_DNA"/>
</dbReference>
<keyword evidence="3" id="KW-1185">Reference proteome</keyword>
<evidence type="ECO:0000259" key="1">
    <source>
        <dbReference type="Pfam" id="PF17032"/>
    </source>
</evidence>
<reference evidence="2 3" key="1">
    <citation type="journal article" date="2019" name="Int. J. Syst. Evol. Microbiol.">
        <title>The Global Catalogue of Microorganisms (GCM) 10K type strain sequencing project: providing services to taxonomists for standard genome sequencing and annotation.</title>
        <authorList>
            <consortium name="The Broad Institute Genomics Platform"/>
            <consortium name="The Broad Institute Genome Sequencing Center for Infectious Disease"/>
            <person name="Wu L."/>
            <person name="Ma J."/>
        </authorList>
    </citation>
    <scope>NUCLEOTIDE SEQUENCE [LARGE SCALE GENOMIC DNA]</scope>
    <source>
        <strain evidence="2 3">JCM 12398</strain>
    </source>
</reference>
<accession>A0ABN1YMQ7</accession>